<organism evidence="3 4">
    <name type="scientific">Qipengyuania aurantiaca</name>
    <dbReference type="NCBI Taxonomy" id="2867233"/>
    <lineage>
        <taxon>Bacteria</taxon>
        <taxon>Pseudomonadati</taxon>
        <taxon>Pseudomonadota</taxon>
        <taxon>Alphaproteobacteria</taxon>
        <taxon>Sphingomonadales</taxon>
        <taxon>Erythrobacteraceae</taxon>
        <taxon>Qipengyuania</taxon>
    </lineage>
</organism>
<evidence type="ECO:0000313" key="4">
    <source>
        <dbReference type="Proteomes" id="UP000824281"/>
    </source>
</evidence>
<gene>
    <name evidence="3" type="ORF">K3148_10900</name>
</gene>
<reference evidence="3 4" key="1">
    <citation type="submission" date="2021-08" db="EMBL/GenBank/DDBJ databases">
        <title>Comparative Genomics Analysis of the Genus Qipengyuania Reveals Extensive Genetic Diversity and Metabolic Versatility, Including the Description of Fifteen Novel Species.</title>
        <authorList>
            <person name="Liu Y."/>
        </authorList>
    </citation>
    <scope>NUCLEOTIDE SEQUENCE [LARGE SCALE GENOMIC DNA]</scope>
    <source>
        <strain evidence="3 4">1NDH13</strain>
    </source>
</reference>
<feature type="compositionally biased region" description="Low complexity" evidence="1">
    <location>
        <begin position="35"/>
        <end position="44"/>
    </location>
</feature>
<keyword evidence="2" id="KW-0732">Signal</keyword>
<accession>A0ABX8ZK66</accession>
<dbReference type="PROSITE" id="PS51257">
    <property type="entry name" value="PROKAR_LIPOPROTEIN"/>
    <property type="match status" value="1"/>
</dbReference>
<keyword evidence="4" id="KW-1185">Reference proteome</keyword>
<dbReference type="RefSeq" id="WP_221424817.1">
    <property type="nucleotide sequence ID" value="NZ_CP081295.1"/>
</dbReference>
<sequence length="193" mass="20850">MKASHCAIARTLLLSSALLAAACVPAPDSTPSPEQTAAPVQQAPAPTPSPTPVATSQPKYESWMDAPRTPGNWSYYAEMVGNSRYGVANYNSPDGTQLFTIMCSGSGNIVLQRWVDSVGQLPLTIRTETTDRTIMAPRDPEGRKMVAAVVRPTDPLLDAMALTKGRFAVETSERPTLYLPAWAEVTRVIEDCR</sequence>
<name>A0ABX8ZK66_9SPHN</name>
<feature type="signal peptide" evidence="2">
    <location>
        <begin position="1"/>
        <end position="21"/>
    </location>
</feature>
<evidence type="ECO:0000256" key="2">
    <source>
        <dbReference type="SAM" id="SignalP"/>
    </source>
</evidence>
<evidence type="ECO:0000313" key="3">
    <source>
        <dbReference type="EMBL" id="QZD89319.1"/>
    </source>
</evidence>
<feature type="region of interest" description="Disordered" evidence="1">
    <location>
        <begin position="25"/>
        <end position="62"/>
    </location>
</feature>
<evidence type="ECO:0008006" key="5">
    <source>
        <dbReference type="Google" id="ProtNLM"/>
    </source>
</evidence>
<dbReference type="EMBL" id="CP081295">
    <property type="protein sequence ID" value="QZD89319.1"/>
    <property type="molecule type" value="Genomic_DNA"/>
</dbReference>
<dbReference type="Proteomes" id="UP000824281">
    <property type="component" value="Chromosome"/>
</dbReference>
<protein>
    <recommendedName>
        <fullName evidence="5">Lipoprotein</fullName>
    </recommendedName>
</protein>
<feature type="chain" id="PRO_5046013154" description="Lipoprotein" evidence="2">
    <location>
        <begin position="22"/>
        <end position="193"/>
    </location>
</feature>
<proteinExistence type="predicted"/>
<evidence type="ECO:0000256" key="1">
    <source>
        <dbReference type="SAM" id="MobiDB-lite"/>
    </source>
</evidence>